<reference evidence="2" key="1">
    <citation type="journal article" date="2019" name="Int. J. Syst. Evol. Microbiol.">
        <title>The Global Catalogue of Microorganisms (GCM) 10K type strain sequencing project: providing services to taxonomists for standard genome sequencing and annotation.</title>
        <authorList>
            <consortium name="The Broad Institute Genomics Platform"/>
            <consortium name="The Broad Institute Genome Sequencing Center for Infectious Disease"/>
            <person name="Wu L."/>
            <person name="Ma J."/>
        </authorList>
    </citation>
    <scope>NUCLEOTIDE SEQUENCE [LARGE SCALE GENOMIC DNA]</scope>
    <source>
        <strain evidence="2">Q85</strain>
    </source>
</reference>
<organism evidence="1 2">
    <name type="scientific">Sphingomonas floccifaciens</name>
    <dbReference type="NCBI Taxonomy" id="1844115"/>
    <lineage>
        <taxon>Bacteria</taxon>
        <taxon>Pseudomonadati</taxon>
        <taxon>Pseudomonadota</taxon>
        <taxon>Alphaproteobacteria</taxon>
        <taxon>Sphingomonadales</taxon>
        <taxon>Sphingomonadaceae</taxon>
        <taxon>Sphingomonas</taxon>
    </lineage>
</organism>
<gene>
    <name evidence="1" type="ORF">ACFSC3_16920</name>
</gene>
<name>A0ABW4NGH3_9SPHN</name>
<comment type="caution">
    <text evidence="1">The sequence shown here is derived from an EMBL/GenBank/DDBJ whole genome shotgun (WGS) entry which is preliminary data.</text>
</comment>
<dbReference type="InterPro" id="IPR012334">
    <property type="entry name" value="Pectin_lyas_fold"/>
</dbReference>
<proteinExistence type="predicted"/>
<dbReference type="Proteomes" id="UP001597283">
    <property type="component" value="Unassembled WGS sequence"/>
</dbReference>
<dbReference type="InterPro" id="IPR011050">
    <property type="entry name" value="Pectin_lyase_fold/virulence"/>
</dbReference>
<dbReference type="RefSeq" id="WP_380941529.1">
    <property type="nucleotide sequence ID" value="NZ_JBHUFC010000016.1"/>
</dbReference>
<accession>A0ABW4NGH3</accession>
<protein>
    <recommendedName>
        <fullName evidence="3">Pectate lyase superfamily protein domain-containing protein</fullName>
    </recommendedName>
</protein>
<dbReference type="Gene3D" id="2.160.20.10">
    <property type="entry name" value="Single-stranded right-handed beta-helix, Pectin lyase-like"/>
    <property type="match status" value="1"/>
</dbReference>
<evidence type="ECO:0000313" key="1">
    <source>
        <dbReference type="EMBL" id="MFD1789240.1"/>
    </source>
</evidence>
<dbReference type="SUPFAM" id="SSF51126">
    <property type="entry name" value="Pectin lyase-like"/>
    <property type="match status" value="1"/>
</dbReference>
<keyword evidence="2" id="KW-1185">Reference proteome</keyword>
<evidence type="ECO:0000313" key="2">
    <source>
        <dbReference type="Proteomes" id="UP001597283"/>
    </source>
</evidence>
<sequence>MTPTNPDRRYVLSGLGLIGVNAAASTPINEDRLAPPSGGVGRRIEGFGAIGDGKADDTHAFERALASLGAGDALELAPGRSYRLTRSLVFRRPLSITGGTKEHTRLIFADGSYASLGGRRAAVILPHEKTATGGSARRTHFAGFTVEWVGHRDVEVDGILSATPAYFHEVDVVTFPRDGFHIEAQSERIQGNANGSAFFNCSARANGGNGFAFHGDDANACILIGSRSFDNDGAGFYDRSLLGNSYIGGEVDGNRSGGFVSDPTLPNRSVYIACYAEPGQSYNLNSRNMVFAPLGYVSGHSGAMLRTLPSGEVFSRTAQVFADDEAGAARPPGAAGRYLRMGTGGVDLMHGDGHRVRITKLLSENYVDVLNGDVPVLRLPAGDIAANVRASRPWLPNGMTIGESGQAAILGAGAAPPSAGRFAAGAIWLNDKPQPGKVIGWVCVAPGKWHGFGRIEANPDR</sequence>
<dbReference type="EMBL" id="JBHUFC010000016">
    <property type="protein sequence ID" value="MFD1789240.1"/>
    <property type="molecule type" value="Genomic_DNA"/>
</dbReference>
<evidence type="ECO:0008006" key="3">
    <source>
        <dbReference type="Google" id="ProtNLM"/>
    </source>
</evidence>